<evidence type="ECO:0008006" key="5">
    <source>
        <dbReference type="Google" id="ProtNLM"/>
    </source>
</evidence>
<evidence type="ECO:0000313" key="4">
    <source>
        <dbReference type="Proteomes" id="UP000019335"/>
    </source>
</evidence>
<evidence type="ECO:0000256" key="2">
    <source>
        <dbReference type="SAM" id="Phobius"/>
    </source>
</evidence>
<comment type="caution">
    <text evidence="3">The sequence shown here is derived from an EMBL/GenBank/DDBJ whole genome shotgun (WGS) entry which is preliminary data.</text>
</comment>
<accession>W7TZN0</accession>
<sequence>MPTSSDGTVTQAPSTSNGSTKKRRGGKRKKNTGRPDDNPKHPAPGDPSSVGSGSNRNRICNGNRRLLSYALSPAYWFALTVSMVAFMVLRRGSTRISGFSQVTPGAAGSRDFKAKVSPNTAAEEISLDSSSNTRDEECISTKPNSFFSWSFPKLEAMMTQFIESPIVFPEAPVTRFRRRALQEMQLNDEPLQDNPPRYVPPGYAFPSQVLHSDIHLRAERERHRAVMRAVQPIMLNGREQDCVSPRCLRDGTYPAFRKLERKMLKMLSPESLCVFILDWGRGEIEFEREAYLQARPQMALYPNVTSPQVIEK</sequence>
<feature type="compositionally biased region" description="Basic residues" evidence="1">
    <location>
        <begin position="20"/>
        <end position="32"/>
    </location>
</feature>
<feature type="transmembrane region" description="Helical" evidence="2">
    <location>
        <begin position="66"/>
        <end position="89"/>
    </location>
</feature>
<feature type="compositionally biased region" description="Polar residues" evidence="1">
    <location>
        <begin position="1"/>
        <end position="15"/>
    </location>
</feature>
<reference evidence="3 4" key="1">
    <citation type="journal article" date="2014" name="Mol. Plant">
        <title>Chromosome Scale Genome Assembly and Transcriptome Profiling of Nannochloropsis gaditana in Nitrogen Depletion.</title>
        <authorList>
            <person name="Corteggiani Carpinelli E."/>
            <person name="Telatin A."/>
            <person name="Vitulo N."/>
            <person name="Forcato C."/>
            <person name="D'Angelo M."/>
            <person name="Schiavon R."/>
            <person name="Vezzi A."/>
            <person name="Giacometti G.M."/>
            <person name="Morosinotto T."/>
            <person name="Valle G."/>
        </authorList>
    </citation>
    <scope>NUCLEOTIDE SEQUENCE [LARGE SCALE GENOMIC DNA]</scope>
    <source>
        <strain evidence="3 4">B-31</strain>
    </source>
</reference>
<organism evidence="3 4">
    <name type="scientific">Nannochloropsis gaditana</name>
    <dbReference type="NCBI Taxonomy" id="72520"/>
    <lineage>
        <taxon>Eukaryota</taxon>
        <taxon>Sar</taxon>
        <taxon>Stramenopiles</taxon>
        <taxon>Ochrophyta</taxon>
        <taxon>Eustigmatophyceae</taxon>
        <taxon>Eustigmatales</taxon>
        <taxon>Monodopsidaceae</taxon>
        <taxon>Nannochloropsis</taxon>
    </lineage>
</organism>
<evidence type="ECO:0000256" key="1">
    <source>
        <dbReference type="SAM" id="MobiDB-lite"/>
    </source>
</evidence>
<dbReference type="Proteomes" id="UP000019335">
    <property type="component" value="Chromosome 10"/>
</dbReference>
<feature type="region of interest" description="Disordered" evidence="1">
    <location>
        <begin position="1"/>
        <end position="57"/>
    </location>
</feature>
<keyword evidence="2" id="KW-1133">Transmembrane helix</keyword>
<proteinExistence type="predicted"/>
<evidence type="ECO:0000313" key="3">
    <source>
        <dbReference type="EMBL" id="EWM25904.1"/>
    </source>
</evidence>
<gene>
    <name evidence="3" type="ORF">Naga_100048g19</name>
</gene>
<dbReference type="EMBL" id="AZIL01000828">
    <property type="protein sequence ID" value="EWM25904.1"/>
    <property type="molecule type" value="Genomic_DNA"/>
</dbReference>
<keyword evidence="2" id="KW-0472">Membrane</keyword>
<protein>
    <recommendedName>
        <fullName evidence="5">Transmembrane protein</fullName>
    </recommendedName>
</protein>
<keyword evidence="2" id="KW-0812">Transmembrane</keyword>
<dbReference type="AlphaFoldDB" id="W7TZN0"/>
<keyword evidence="4" id="KW-1185">Reference proteome</keyword>
<name>W7TZN0_9STRA</name>